<evidence type="ECO:0000256" key="8">
    <source>
        <dbReference type="SAM" id="Phobius"/>
    </source>
</evidence>
<feature type="transmembrane region" description="Helical" evidence="8">
    <location>
        <begin position="14"/>
        <end position="33"/>
    </location>
</feature>
<dbReference type="Proteomes" id="UP000094578">
    <property type="component" value="Unassembled WGS sequence"/>
</dbReference>
<dbReference type="Gene3D" id="1.10.3470.10">
    <property type="entry name" value="ABC transporter involved in vitamin B12 uptake, BtuC"/>
    <property type="match status" value="1"/>
</dbReference>
<dbReference type="InterPro" id="IPR037294">
    <property type="entry name" value="ABC_BtuC-like"/>
</dbReference>
<dbReference type="CDD" id="cd06550">
    <property type="entry name" value="TM_ABC_iron-siderophores_like"/>
    <property type="match status" value="1"/>
</dbReference>
<evidence type="ECO:0000256" key="6">
    <source>
        <dbReference type="ARBA" id="ARBA00022989"/>
    </source>
</evidence>
<feature type="transmembrane region" description="Helical" evidence="8">
    <location>
        <begin position="202"/>
        <end position="221"/>
    </location>
</feature>
<dbReference type="GO" id="GO:0033214">
    <property type="term" value="P:siderophore-iron import into cell"/>
    <property type="evidence" value="ECO:0007669"/>
    <property type="project" value="TreeGrafter"/>
</dbReference>
<dbReference type="PANTHER" id="PTHR30472:SF64">
    <property type="entry name" value="IRON(3+)-HYDROXAMATE IMPORT SYSTEM PERMEASE PROTEIN FHUG"/>
    <property type="match status" value="1"/>
</dbReference>
<keyword evidence="4" id="KW-1003">Cell membrane</keyword>
<dbReference type="PANTHER" id="PTHR30472">
    <property type="entry name" value="FERRIC ENTEROBACTIN TRANSPORT SYSTEM PERMEASE PROTEIN"/>
    <property type="match status" value="1"/>
</dbReference>
<feature type="transmembrane region" description="Helical" evidence="8">
    <location>
        <begin position="287"/>
        <end position="305"/>
    </location>
</feature>
<keyword evidence="6 8" id="KW-1133">Transmembrane helix</keyword>
<dbReference type="GO" id="GO:0022857">
    <property type="term" value="F:transmembrane transporter activity"/>
    <property type="evidence" value="ECO:0007669"/>
    <property type="project" value="InterPro"/>
</dbReference>
<feature type="transmembrane region" description="Helical" evidence="8">
    <location>
        <begin position="66"/>
        <end position="86"/>
    </location>
</feature>
<feature type="transmembrane region" description="Helical" evidence="8">
    <location>
        <begin position="317"/>
        <end position="337"/>
    </location>
</feature>
<proteinExistence type="inferred from homology"/>
<feature type="transmembrane region" description="Helical" evidence="8">
    <location>
        <begin position="98"/>
        <end position="118"/>
    </location>
</feature>
<dbReference type="AlphaFoldDB" id="A0A1E3L098"/>
<feature type="transmembrane region" description="Helical" evidence="8">
    <location>
        <begin position="248"/>
        <end position="275"/>
    </location>
</feature>
<dbReference type="EMBL" id="MDER01000067">
    <property type="protein sequence ID" value="ODP27114.1"/>
    <property type="molecule type" value="Genomic_DNA"/>
</dbReference>
<dbReference type="PATRIC" id="fig|1886670.3.peg.3574"/>
<feature type="transmembrane region" description="Helical" evidence="8">
    <location>
        <begin position="124"/>
        <end position="147"/>
    </location>
</feature>
<sequence>MDIQQLNVRKQRRAIWITGLMVAIAIVIVLISLNTGSIRLSPLRVMWTWLGQGSTVENLIMFQYRLPRILITILAGIGLGVAGAVLQGVSRNSLADPGILGINAGAGFGLIIFVSFFRTMEGPIALLIPLFTFGGGVLIALVIFMLSYDRQRGLLPIRLILVGIAVAAGVSAITLLLSLKLDPDTYAFAATWLAGSVWGREWVNVWALLPWIALFVPWVYLRSRTLDMFVLGDDIAASLGNSTTRSRIVLLLLAVGLASSSVAMVGSIGFIGLIAPHIARQLVGARHQHFVPVAAMIGMIMLLSADTIGRSIFQPNFVPAGVVVALIGGPYFIYILFKKTV</sequence>
<reference evidence="9 10" key="1">
    <citation type="submission" date="2016-08" db="EMBL/GenBank/DDBJ databases">
        <title>Genome sequencing of Paenibacillus sp. TI45-13ar, isolated from Korean traditional nuruk.</title>
        <authorList>
            <person name="Kim S.-J."/>
        </authorList>
    </citation>
    <scope>NUCLEOTIDE SEQUENCE [LARGE SCALE GENOMIC DNA]</scope>
    <source>
        <strain evidence="9 10">TI45-13ar</strain>
    </source>
</reference>
<gene>
    <name evidence="9" type="ORF">PTI45_03534</name>
</gene>
<evidence type="ECO:0000256" key="4">
    <source>
        <dbReference type="ARBA" id="ARBA00022475"/>
    </source>
</evidence>
<feature type="transmembrane region" description="Helical" evidence="8">
    <location>
        <begin position="159"/>
        <end position="179"/>
    </location>
</feature>
<dbReference type="FunFam" id="1.10.3470.10:FF:000001">
    <property type="entry name" value="Vitamin B12 ABC transporter permease BtuC"/>
    <property type="match status" value="1"/>
</dbReference>
<dbReference type="Pfam" id="PF01032">
    <property type="entry name" value="FecCD"/>
    <property type="match status" value="1"/>
</dbReference>
<evidence type="ECO:0000313" key="10">
    <source>
        <dbReference type="Proteomes" id="UP000094578"/>
    </source>
</evidence>
<dbReference type="GO" id="GO:0005886">
    <property type="term" value="C:plasma membrane"/>
    <property type="evidence" value="ECO:0007669"/>
    <property type="project" value="UniProtKB-SubCell"/>
</dbReference>
<keyword evidence="7 8" id="KW-0472">Membrane</keyword>
<dbReference type="InterPro" id="IPR000522">
    <property type="entry name" value="ABC_transptr_permease_BtuC"/>
</dbReference>
<evidence type="ECO:0000256" key="2">
    <source>
        <dbReference type="ARBA" id="ARBA00007935"/>
    </source>
</evidence>
<protein>
    <submittedName>
        <fullName evidence="9">Hemin transport system permease protein HmuU</fullName>
    </submittedName>
</protein>
<evidence type="ECO:0000256" key="7">
    <source>
        <dbReference type="ARBA" id="ARBA00023136"/>
    </source>
</evidence>
<comment type="subcellular location">
    <subcellularLocation>
        <location evidence="1">Cell membrane</location>
        <topology evidence="1">Multi-pass membrane protein</topology>
    </subcellularLocation>
</comment>
<name>A0A1E3L098_9BACL</name>
<dbReference type="RefSeq" id="WP_069328903.1">
    <property type="nucleotide sequence ID" value="NZ_MDER01000067.1"/>
</dbReference>
<comment type="caution">
    <text evidence="9">The sequence shown here is derived from an EMBL/GenBank/DDBJ whole genome shotgun (WGS) entry which is preliminary data.</text>
</comment>
<evidence type="ECO:0000256" key="1">
    <source>
        <dbReference type="ARBA" id="ARBA00004651"/>
    </source>
</evidence>
<evidence type="ECO:0000256" key="5">
    <source>
        <dbReference type="ARBA" id="ARBA00022692"/>
    </source>
</evidence>
<dbReference type="STRING" id="1886670.PTI45_03534"/>
<keyword evidence="10" id="KW-1185">Reference proteome</keyword>
<keyword evidence="5 8" id="KW-0812">Transmembrane</keyword>
<evidence type="ECO:0000313" key="9">
    <source>
        <dbReference type="EMBL" id="ODP27114.1"/>
    </source>
</evidence>
<organism evidence="9 10">
    <name type="scientific">Paenibacillus nuruki</name>
    <dbReference type="NCBI Taxonomy" id="1886670"/>
    <lineage>
        <taxon>Bacteria</taxon>
        <taxon>Bacillati</taxon>
        <taxon>Bacillota</taxon>
        <taxon>Bacilli</taxon>
        <taxon>Bacillales</taxon>
        <taxon>Paenibacillaceae</taxon>
        <taxon>Paenibacillus</taxon>
    </lineage>
</organism>
<evidence type="ECO:0000256" key="3">
    <source>
        <dbReference type="ARBA" id="ARBA00022448"/>
    </source>
</evidence>
<accession>A0A1E3L098</accession>
<keyword evidence="3" id="KW-0813">Transport</keyword>
<dbReference type="SUPFAM" id="SSF81345">
    <property type="entry name" value="ABC transporter involved in vitamin B12 uptake, BtuC"/>
    <property type="match status" value="1"/>
</dbReference>
<comment type="similarity">
    <text evidence="2">Belongs to the binding-protein-dependent transport system permease family. FecCD subfamily.</text>
</comment>